<evidence type="ECO:0000256" key="6">
    <source>
        <dbReference type="ARBA" id="ARBA00049485"/>
    </source>
</evidence>
<accession>A0A8J8WGK8</accession>
<evidence type="ECO:0000256" key="7">
    <source>
        <dbReference type="PIRSR" id="PIRSR000097-1"/>
    </source>
</evidence>
<dbReference type="AlphaFoldDB" id="A0A8J8WGK8"/>
<feature type="binding site" evidence="8">
    <location>
        <position position="112"/>
    </location>
    <ligand>
        <name>substrate</name>
    </ligand>
</feature>
<dbReference type="SUPFAM" id="SSF51430">
    <property type="entry name" value="NAD(P)-linked oxidoreductase"/>
    <property type="match status" value="1"/>
</dbReference>
<comment type="function">
    <text evidence="4">Catalyzes the initial reaction in the xylose utilization pathway by reducing D-xylose into xylitol. Xylose is a major component of hemicelluloses such as xylan. Most fungi utilize D-xylose via three enzymatic reactions, xylose reductase (XR), xylitol dehydrogenase (XDH), and xylulokinase, to form xylulose 5-phosphate, which enters pentose phosphate pathway.</text>
</comment>
<evidence type="ECO:0000313" key="12">
    <source>
        <dbReference type="Proteomes" id="UP000631181"/>
    </source>
</evidence>
<comment type="similarity">
    <text evidence="1">Belongs to the aldo/keto reductase family.</text>
</comment>
<evidence type="ECO:0000256" key="9">
    <source>
        <dbReference type="PIRSR" id="PIRSR000097-3"/>
    </source>
</evidence>
<sequence length="282" mass="31552">MAGLSLQSTYKLVSGYEIPALGFGVYQTPSDVTEKVALEALKVGYRHIDCAKVYRNEAESAEAIRKSGLDRSQIFYTSKVPTSYMGYEQAKQAIEESIAAAKLDYIDLMLIHAPYGGKEARLGAWRALVEAQKAGKVRSLGVSNFAIQHLEELEEYIKNGGGGEISVGQYEIHPWCSREDIAEWLKKRNVIVEAYSPLVQATRMEEPVLKKLAEKHQKSPAQVLIRWSLQKGYVPLPKSATESRILDNAQVFDFTLSEEDMASLALNEYAPVCWDPIRDCKE</sequence>
<evidence type="ECO:0000256" key="2">
    <source>
        <dbReference type="ARBA" id="ARBA00012845"/>
    </source>
</evidence>
<dbReference type="FunFam" id="3.20.20.100:FF:000015">
    <property type="entry name" value="Oxidoreductase, aldo/keto reductase family"/>
    <property type="match status" value="1"/>
</dbReference>
<dbReference type="PROSITE" id="PS00062">
    <property type="entry name" value="ALDOKETO_REDUCTASE_2"/>
    <property type="match status" value="1"/>
</dbReference>
<name>A0A8J8WGK8_9EURO</name>
<comment type="catalytic activity">
    <reaction evidence="5">
        <text>xylitol + NADP(+) = D-xylose + NADPH + H(+)</text>
        <dbReference type="Rhea" id="RHEA:27445"/>
        <dbReference type="ChEBI" id="CHEBI:15378"/>
        <dbReference type="ChEBI" id="CHEBI:17151"/>
        <dbReference type="ChEBI" id="CHEBI:53455"/>
        <dbReference type="ChEBI" id="CHEBI:57783"/>
        <dbReference type="ChEBI" id="CHEBI:58349"/>
        <dbReference type="EC" id="1.1.1.307"/>
    </reaction>
</comment>
<dbReference type="PIRSF" id="PIRSF000097">
    <property type="entry name" value="AKR"/>
    <property type="match status" value="1"/>
</dbReference>
<evidence type="ECO:0000256" key="1">
    <source>
        <dbReference type="ARBA" id="ARBA00007905"/>
    </source>
</evidence>
<dbReference type="EMBL" id="WIWV01000166">
    <property type="protein sequence ID" value="KAF7712575.1"/>
    <property type="molecule type" value="Genomic_DNA"/>
</dbReference>
<evidence type="ECO:0000256" key="3">
    <source>
        <dbReference type="ARBA" id="ARBA00023002"/>
    </source>
</evidence>
<dbReference type="PANTHER" id="PTHR43827">
    <property type="entry name" value="2,5-DIKETO-D-GLUCONIC ACID REDUCTASE"/>
    <property type="match status" value="1"/>
</dbReference>
<evidence type="ECO:0000256" key="4">
    <source>
        <dbReference type="ARBA" id="ARBA00025065"/>
    </source>
</evidence>
<dbReference type="Proteomes" id="UP000631181">
    <property type="component" value="Unassembled WGS sequence"/>
</dbReference>
<comment type="catalytic activity">
    <reaction evidence="6">
        <text>xylitol + NAD(+) = D-xylose + NADH + H(+)</text>
        <dbReference type="Rhea" id="RHEA:27441"/>
        <dbReference type="ChEBI" id="CHEBI:15378"/>
        <dbReference type="ChEBI" id="CHEBI:17151"/>
        <dbReference type="ChEBI" id="CHEBI:53455"/>
        <dbReference type="ChEBI" id="CHEBI:57540"/>
        <dbReference type="ChEBI" id="CHEBI:57945"/>
        <dbReference type="EC" id="1.1.1.307"/>
    </reaction>
</comment>
<feature type="domain" description="NADP-dependent oxidoreductase" evidence="10">
    <location>
        <begin position="32"/>
        <end position="264"/>
    </location>
</feature>
<proteinExistence type="inferred from homology"/>
<keyword evidence="3" id="KW-0560">Oxidoreductase</keyword>
<comment type="caution">
    <text evidence="11">The sequence shown here is derived from an EMBL/GenBank/DDBJ whole genome shotgun (WGS) entry which is preliminary data.</text>
</comment>
<dbReference type="PANTHER" id="PTHR43827:SF13">
    <property type="entry name" value="ALDO_KETO REDUCTASE FAMILY PROTEIN"/>
    <property type="match status" value="1"/>
</dbReference>
<reference evidence="11" key="1">
    <citation type="journal article" date="2020" name="Front. Microbiol.">
        <title>Gene regulatory networks of Penicillium echinulatum 2HH and Penicillium oxalicum 114-2 inferred by a computational biology approach.</title>
        <authorList>
            <person name="Lenz A.R."/>
            <person name="Galan-Vasquez E."/>
            <person name="Balbinot E."/>
            <person name="De Abreu F.P."/>
            <person name="De Oliveira N.S."/>
            <person name="Da Rosa L.O."/>
            <person name="De Avila E Silva S."/>
            <person name="Camassola M."/>
            <person name="Dillon A.J.P."/>
            <person name="Perez-Rueda E."/>
        </authorList>
    </citation>
    <scope>NUCLEOTIDE SEQUENCE</scope>
    <source>
        <strain evidence="11">S1M29</strain>
    </source>
</reference>
<protein>
    <recommendedName>
        <fullName evidence="2">D-xylose reductase [NAD(P)H]</fullName>
        <ecNumber evidence="2">1.1.1.307</ecNumber>
    </recommendedName>
</protein>
<dbReference type="PRINTS" id="PR00069">
    <property type="entry name" value="ALDKETRDTASE"/>
</dbReference>
<dbReference type="Gene3D" id="3.20.20.100">
    <property type="entry name" value="NADP-dependent oxidoreductase domain"/>
    <property type="match status" value="1"/>
</dbReference>
<dbReference type="InterPro" id="IPR020471">
    <property type="entry name" value="AKR"/>
</dbReference>
<dbReference type="InterPro" id="IPR023210">
    <property type="entry name" value="NADP_OxRdtase_dom"/>
</dbReference>
<dbReference type="Pfam" id="PF00248">
    <property type="entry name" value="Aldo_ket_red"/>
    <property type="match status" value="1"/>
</dbReference>
<gene>
    <name evidence="11" type="ORF">PECM_002525</name>
</gene>
<dbReference type="OrthoDB" id="416253at2759"/>
<evidence type="ECO:0000256" key="8">
    <source>
        <dbReference type="PIRSR" id="PIRSR000097-2"/>
    </source>
</evidence>
<evidence type="ECO:0000313" key="11">
    <source>
        <dbReference type="EMBL" id="KAF7712575.1"/>
    </source>
</evidence>
<dbReference type="CDD" id="cd19071">
    <property type="entry name" value="AKR_AKR1-5-like"/>
    <property type="match status" value="1"/>
</dbReference>
<dbReference type="InterPro" id="IPR036812">
    <property type="entry name" value="NAD(P)_OxRdtase_dom_sf"/>
</dbReference>
<dbReference type="EC" id="1.1.1.307" evidence="2"/>
<dbReference type="GO" id="GO:0016491">
    <property type="term" value="F:oxidoreductase activity"/>
    <property type="evidence" value="ECO:0007669"/>
    <property type="project" value="UniProtKB-KW"/>
</dbReference>
<feature type="active site" description="Proton donor" evidence="7">
    <location>
        <position position="54"/>
    </location>
</feature>
<organism evidence="11 12">
    <name type="scientific">Penicillium ucsense</name>
    <dbReference type="NCBI Taxonomy" id="2839758"/>
    <lineage>
        <taxon>Eukaryota</taxon>
        <taxon>Fungi</taxon>
        <taxon>Dikarya</taxon>
        <taxon>Ascomycota</taxon>
        <taxon>Pezizomycotina</taxon>
        <taxon>Eurotiomycetes</taxon>
        <taxon>Eurotiomycetidae</taxon>
        <taxon>Eurotiales</taxon>
        <taxon>Aspergillaceae</taxon>
        <taxon>Penicillium</taxon>
    </lineage>
</organism>
<feature type="site" description="Lowers pKa of active site Tyr" evidence="9">
    <location>
        <position position="79"/>
    </location>
</feature>
<evidence type="ECO:0000259" key="10">
    <source>
        <dbReference type="Pfam" id="PF00248"/>
    </source>
</evidence>
<keyword evidence="12" id="KW-1185">Reference proteome</keyword>
<dbReference type="InterPro" id="IPR018170">
    <property type="entry name" value="Aldo/ket_reductase_CS"/>
</dbReference>
<evidence type="ECO:0000256" key="5">
    <source>
        <dbReference type="ARBA" id="ARBA00047534"/>
    </source>
</evidence>